<evidence type="ECO:0000256" key="9">
    <source>
        <dbReference type="HAMAP-Rule" id="MF_00049"/>
    </source>
</evidence>
<comment type="subcellular location">
    <subcellularLocation>
        <location evidence="9">Cytoplasm</location>
    </subcellularLocation>
</comment>
<keyword evidence="15" id="KW-1185">Reference proteome</keyword>
<protein>
    <recommendedName>
        <fullName evidence="9">Leucine--tRNA ligase</fullName>
        <ecNumber evidence="9">6.1.1.4</ecNumber>
    </recommendedName>
    <alternativeName>
        <fullName evidence="9">Leucyl-tRNA synthetase</fullName>
        <shortName evidence="9">LeuRS</shortName>
    </alternativeName>
</protein>
<dbReference type="GO" id="GO:0004823">
    <property type="term" value="F:leucine-tRNA ligase activity"/>
    <property type="evidence" value="ECO:0007669"/>
    <property type="project" value="UniProtKB-UniRule"/>
</dbReference>
<dbReference type="GO" id="GO:0005829">
    <property type="term" value="C:cytosol"/>
    <property type="evidence" value="ECO:0007669"/>
    <property type="project" value="TreeGrafter"/>
</dbReference>
<evidence type="ECO:0000256" key="6">
    <source>
        <dbReference type="ARBA" id="ARBA00022917"/>
    </source>
</evidence>
<dbReference type="GO" id="GO:0005524">
    <property type="term" value="F:ATP binding"/>
    <property type="evidence" value="ECO:0007669"/>
    <property type="project" value="UniProtKB-UniRule"/>
</dbReference>
<dbReference type="Proteomes" id="UP000006860">
    <property type="component" value="Chromosome"/>
</dbReference>
<evidence type="ECO:0000256" key="2">
    <source>
        <dbReference type="ARBA" id="ARBA00022490"/>
    </source>
</evidence>
<dbReference type="InterPro" id="IPR014729">
    <property type="entry name" value="Rossmann-like_a/b/a_fold"/>
</dbReference>
<keyword evidence="4 9" id="KW-0547">Nucleotide-binding</keyword>
<dbReference type="SUPFAM" id="SSF52374">
    <property type="entry name" value="Nucleotidylyl transferase"/>
    <property type="match status" value="1"/>
</dbReference>
<dbReference type="PROSITE" id="PS00178">
    <property type="entry name" value="AA_TRNA_LIGASE_I"/>
    <property type="match status" value="1"/>
</dbReference>
<comment type="similarity">
    <text evidence="1 9 10">Belongs to the class-I aminoacyl-tRNA synthetase family.</text>
</comment>
<sequence>MPQQVSSRVAFSEPAHTLRRIEKPSLHGKLLPKSSVTFLLFRTTESTMPRYDAKRIEPKWQAFWAEHDTFATPDQPQQPGAGKLYVLDMFPYPSANGLHVGHPEGYTATDIVSRYARMQGKHVLHPMGWDAFGLPAEQHAIKTGTHPRETTYANIDNFRRQLQMLGFSYDWSREVSTTDEDYVRWTQWIFLQLFNSWFDPEFEWTGPDGKQRTGKGRPISELPIPAEVEAEGAEAVRRYRDEHRLAYQSEAPVNWCPELGTVLANEEVTADGKSERGNFPVERRKLRQWMLRITSYAERLLSELDDLDWPESVKSLQRNWIGKSVGAEVDFFVLDPNQSSDEARKQRASTGFPAKPGDDVLRVYTTRPDTLYGATYMVVAPEHPLVDSIVTAEQKDAVEQYRQKAAHKTDLDRTDLAKEKTGVFTGAYAINPVNDEKTPIWIADYVLMSYGTGAIMAVPAHDERDLEFAQTFDLPIIPVVQPGDEKTDPIGFTEHGTAINSGDYNGTPTAEFKKKITADLAKLGLGRQAVNFRLRDWLFSRQRYWGEPFPIWQELDDAGNPTGFVRAVDEAELPVTLPDMEDFAPKGTPEPPLSAAPEEWLYRTAEDGTKLRRETNSMPQWAGSCWYYLRFCDPKNGDAFIDPEKEKYWLPVDLYIGGAEHAVLHLLYSRFWHKALFDLGHLQSAEPFQKLVNQGMILGEAELTGYRIPPDMDVSEQTDEMMATELQGNWVSARDAHEVDGVWKQKSTNATLEAVALSAEQVDKKGNDFHLKDRPEIVVDSRAHKMSKSRGNVINPDEVVDIYGADALRLYEMFMGPLEQTKPWSMSGVEGVFRFLGRVWRMIADDSAEEPVINPDVQDVAATEEQDRVLHRTIKAVTEDIDKLSFNTAISRMMEFVNEFSGQKPRPKAAMADFTLLLAPFAPHLAEELWELLGNNDTLTYTAWPKFDESKIAESEIEIPVQVNGKLRAKIRIPADADRQQMQDLAAADETIAGQLEGKNVVKTIAVPGKLVNFVVK</sequence>
<name>F0SJF8_RUBBR</name>
<dbReference type="HOGENOM" id="CLU_004427_0_0_0"/>
<dbReference type="Pfam" id="PF08264">
    <property type="entry name" value="Anticodon_1"/>
    <property type="match status" value="1"/>
</dbReference>
<dbReference type="CDD" id="cd07958">
    <property type="entry name" value="Anticodon_Ia_Leu_BEm"/>
    <property type="match status" value="1"/>
</dbReference>
<keyword evidence="6 9" id="KW-0648">Protein biosynthesis</keyword>
<dbReference type="InterPro" id="IPR001412">
    <property type="entry name" value="aa-tRNA-synth_I_CS"/>
</dbReference>
<dbReference type="GO" id="GO:0006429">
    <property type="term" value="P:leucyl-tRNA aminoacylation"/>
    <property type="evidence" value="ECO:0007669"/>
    <property type="project" value="UniProtKB-UniRule"/>
</dbReference>
<evidence type="ECO:0000256" key="10">
    <source>
        <dbReference type="RuleBase" id="RU363035"/>
    </source>
</evidence>
<dbReference type="FunFam" id="3.40.50.620:FF:000087">
    <property type="entry name" value="Leucine--tRNA ligase"/>
    <property type="match status" value="1"/>
</dbReference>
<feature type="domain" description="Aminoacyl-tRNA synthetase class Ia" evidence="11">
    <location>
        <begin position="777"/>
        <end position="811"/>
    </location>
</feature>
<evidence type="ECO:0000259" key="12">
    <source>
        <dbReference type="Pfam" id="PF08264"/>
    </source>
</evidence>
<dbReference type="AlphaFoldDB" id="F0SJF8"/>
<dbReference type="Gene3D" id="3.90.740.10">
    <property type="entry name" value="Valyl/Leucyl/Isoleucyl-tRNA synthetase, editing domain"/>
    <property type="match status" value="1"/>
</dbReference>
<feature type="domain" description="Methionyl/Valyl/Leucyl/Isoleucyl-tRNA synthetase anticodon-binding" evidence="12">
    <location>
        <begin position="869"/>
        <end position="978"/>
    </location>
</feature>
<keyword evidence="3 9" id="KW-0436">Ligase</keyword>
<dbReference type="PANTHER" id="PTHR43740">
    <property type="entry name" value="LEUCYL-TRNA SYNTHETASE"/>
    <property type="match status" value="1"/>
</dbReference>
<dbReference type="InterPro" id="IPR002302">
    <property type="entry name" value="Leu-tRNA-ligase"/>
</dbReference>
<dbReference type="STRING" id="756272.Plabr_2130"/>
<dbReference type="eggNOG" id="COG0495">
    <property type="taxonomic scope" value="Bacteria"/>
</dbReference>
<evidence type="ECO:0000256" key="8">
    <source>
        <dbReference type="ARBA" id="ARBA00047469"/>
    </source>
</evidence>
<comment type="caution">
    <text evidence="9">Lacks conserved residue(s) required for the propagation of feature annotation.</text>
</comment>
<dbReference type="EMBL" id="CP002546">
    <property type="protein sequence ID" value="ADY59733.1"/>
    <property type="molecule type" value="Genomic_DNA"/>
</dbReference>
<evidence type="ECO:0000313" key="15">
    <source>
        <dbReference type="Proteomes" id="UP000006860"/>
    </source>
</evidence>
<dbReference type="NCBIfam" id="TIGR00396">
    <property type="entry name" value="leuS_bact"/>
    <property type="match status" value="1"/>
</dbReference>
<comment type="catalytic activity">
    <reaction evidence="8 9">
        <text>tRNA(Leu) + L-leucine + ATP = L-leucyl-tRNA(Leu) + AMP + diphosphate</text>
        <dbReference type="Rhea" id="RHEA:11688"/>
        <dbReference type="Rhea" id="RHEA-COMP:9613"/>
        <dbReference type="Rhea" id="RHEA-COMP:9622"/>
        <dbReference type="ChEBI" id="CHEBI:30616"/>
        <dbReference type="ChEBI" id="CHEBI:33019"/>
        <dbReference type="ChEBI" id="CHEBI:57427"/>
        <dbReference type="ChEBI" id="CHEBI:78442"/>
        <dbReference type="ChEBI" id="CHEBI:78494"/>
        <dbReference type="ChEBI" id="CHEBI:456215"/>
        <dbReference type="EC" id="6.1.1.4"/>
    </reaction>
</comment>
<dbReference type="FunFam" id="1.10.730.10:FF:000011">
    <property type="entry name" value="Leucine--tRNA ligase chloroplastic/mitochondrial"/>
    <property type="match status" value="1"/>
</dbReference>
<proteinExistence type="inferred from homology"/>
<feature type="domain" description="Aminoacyl-tRNA synthetase class Ia" evidence="11">
    <location>
        <begin position="59"/>
        <end position="195"/>
    </location>
</feature>
<dbReference type="SUPFAM" id="SSF47323">
    <property type="entry name" value="Anticodon-binding domain of a subclass of class I aminoacyl-tRNA synthetases"/>
    <property type="match status" value="1"/>
</dbReference>
<keyword evidence="5 9" id="KW-0067">ATP-binding</keyword>
<dbReference type="GO" id="GO:0002161">
    <property type="term" value="F:aminoacyl-tRNA deacylase activity"/>
    <property type="evidence" value="ECO:0007669"/>
    <property type="project" value="InterPro"/>
</dbReference>
<evidence type="ECO:0000259" key="11">
    <source>
        <dbReference type="Pfam" id="PF00133"/>
    </source>
</evidence>
<keyword evidence="2 9" id="KW-0963">Cytoplasm</keyword>
<keyword evidence="7 9" id="KW-0030">Aminoacyl-tRNA synthetase</keyword>
<evidence type="ECO:0000259" key="13">
    <source>
        <dbReference type="Pfam" id="PF13603"/>
    </source>
</evidence>
<dbReference type="Gene3D" id="1.10.730.10">
    <property type="entry name" value="Isoleucyl-tRNA Synthetase, Domain 1"/>
    <property type="match status" value="1"/>
</dbReference>
<dbReference type="KEGG" id="pbs:Plabr_2130"/>
<dbReference type="EC" id="6.1.1.4" evidence="9"/>
<dbReference type="Pfam" id="PF00133">
    <property type="entry name" value="tRNA-synt_1"/>
    <property type="match status" value="2"/>
</dbReference>
<evidence type="ECO:0000256" key="3">
    <source>
        <dbReference type="ARBA" id="ARBA00022598"/>
    </source>
</evidence>
<feature type="short sequence motif" description="'KMSKS' region" evidence="9">
    <location>
        <begin position="785"/>
        <end position="789"/>
    </location>
</feature>
<dbReference type="HAMAP" id="MF_00049_B">
    <property type="entry name" value="Leu_tRNA_synth_B"/>
    <property type="match status" value="1"/>
</dbReference>
<evidence type="ECO:0000256" key="5">
    <source>
        <dbReference type="ARBA" id="ARBA00022840"/>
    </source>
</evidence>
<feature type="domain" description="Leucyl-tRNA synthetase editing" evidence="13">
    <location>
        <begin position="318"/>
        <end position="520"/>
    </location>
</feature>
<feature type="binding site" evidence="9">
    <location>
        <position position="788"/>
    </location>
    <ligand>
        <name>ATP</name>
        <dbReference type="ChEBI" id="CHEBI:30616"/>
    </ligand>
</feature>
<dbReference type="InterPro" id="IPR013155">
    <property type="entry name" value="M/V/L/I-tRNA-synth_anticd-bd"/>
</dbReference>
<dbReference type="PANTHER" id="PTHR43740:SF2">
    <property type="entry name" value="LEUCINE--TRNA LIGASE, MITOCHONDRIAL"/>
    <property type="match status" value="1"/>
</dbReference>
<dbReference type="FunFam" id="3.40.50.620:FF:000060">
    <property type="entry name" value="Leucine--tRNA ligase"/>
    <property type="match status" value="1"/>
</dbReference>
<dbReference type="InterPro" id="IPR009080">
    <property type="entry name" value="tRNAsynth_Ia_anticodon-bd"/>
</dbReference>
<dbReference type="FunFam" id="3.40.50.620:FF:000056">
    <property type="entry name" value="Leucine--tRNA ligase"/>
    <property type="match status" value="1"/>
</dbReference>
<accession>F0SJF8</accession>
<dbReference type="PRINTS" id="PR00985">
    <property type="entry name" value="TRNASYNTHLEU"/>
</dbReference>
<evidence type="ECO:0000256" key="1">
    <source>
        <dbReference type="ARBA" id="ARBA00005594"/>
    </source>
</evidence>
<gene>
    <name evidence="9" type="primary">leuS</name>
    <name evidence="14" type="ordered locus">Plabr_2130</name>
</gene>
<evidence type="ECO:0000256" key="7">
    <source>
        <dbReference type="ARBA" id="ARBA00023146"/>
    </source>
</evidence>
<reference evidence="15" key="1">
    <citation type="submission" date="2011-02" db="EMBL/GenBank/DDBJ databases">
        <title>The complete genome of Planctomyces brasiliensis DSM 5305.</title>
        <authorList>
            <person name="Lucas S."/>
            <person name="Copeland A."/>
            <person name="Lapidus A."/>
            <person name="Bruce D."/>
            <person name="Goodwin L."/>
            <person name="Pitluck S."/>
            <person name="Kyrpides N."/>
            <person name="Mavromatis K."/>
            <person name="Pagani I."/>
            <person name="Ivanova N."/>
            <person name="Ovchinnikova G."/>
            <person name="Lu M."/>
            <person name="Detter J.C."/>
            <person name="Han C."/>
            <person name="Land M."/>
            <person name="Hauser L."/>
            <person name="Markowitz V."/>
            <person name="Cheng J.-F."/>
            <person name="Hugenholtz P."/>
            <person name="Woyke T."/>
            <person name="Wu D."/>
            <person name="Tindall B."/>
            <person name="Pomrenke H.G."/>
            <person name="Brambilla E."/>
            <person name="Klenk H.-P."/>
            <person name="Eisen J.A."/>
        </authorList>
    </citation>
    <scope>NUCLEOTIDE SEQUENCE [LARGE SCALE GENOMIC DNA]</scope>
    <source>
        <strain evidence="15">ATCC 49424 / DSM 5305 / JCM 21570 / NBRC 103401 / IFAM 1448</strain>
    </source>
</reference>
<dbReference type="Gene3D" id="3.40.50.620">
    <property type="entry name" value="HUPs"/>
    <property type="match status" value="3"/>
</dbReference>
<organism evidence="14 15">
    <name type="scientific">Rubinisphaera brasiliensis (strain ATCC 49424 / DSM 5305 / JCM 21570 / IAM 15109 / NBRC 103401 / IFAM 1448)</name>
    <name type="common">Planctomyces brasiliensis</name>
    <dbReference type="NCBI Taxonomy" id="756272"/>
    <lineage>
        <taxon>Bacteria</taxon>
        <taxon>Pseudomonadati</taxon>
        <taxon>Planctomycetota</taxon>
        <taxon>Planctomycetia</taxon>
        <taxon>Planctomycetales</taxon>
        <taxon>Planctomycetaceae</taxon>
        <taxon>Rubinisphaera</taxon>
    </lineage>
</organism>
<dbReference type="SUPFAM" id="SSF50677">
    <property type="entry name" value="ValRS/IleRS/LeuRS editing domain"/>
    <property type="match status" value="1"/>
</dbReference>
<evidence type="ECO:0000313" key="14">
    <source>
        <dbReference type="EMBL" id="ADY59733.1"/>
    </source>
</evidence>
<dbReference type="FunFam" id="3.10.20.590:FF:000001">
    <property type="entry name" value="Leucine--tRNA ligase"/>
    <property type="match status" value="1"/>
</dbReference>
<dbReference type="InterPro" id="IPR025709">
    <property type="entry name" value="Leu_tRNA-synth_edit"/>
</dbReference>
<dbReference type="InterPro" id="IPR002300">
    <property type="entry name" value="aa-tRNA-synth_Ia"/>
</dbReference>
<dbReference type="Pfam" id="PF13603">
    <property type="entry name" value="tRNA-synt_1_2"/>
    <property type="match status" value="1"/>
</dbReference>
<dbReference type="InterPro" id="IPR009008">
    <property type="entry name" value="Val/Leu/Ile-tRNA-synth_edit"/>
</dbReference>
<evidence type="ECO:0000256" key="4">
    <source>
        <dbReference type="ARBA" id="ARBA00022741"/>
    </source>
</evidence>